<dbReference type="Pfam" id="PF00593">
    <property type="entry name" value="TonB_dep_Rec_b-barrel"/>
    <property type="match status" value="1"/>
</dbReference>
<evidence type="ECO:0000256" key="7">
    <source>
        <dbReference type="ARBA" id="ARBA00023237"/>
    </source>
</evidence>
<evidence type="ECO:0000256" key="1">
    <source>
        <dbReference type="ARBA" id="ARBA00004571"/>
    </source>
</evidence>
<feature type="chain" id="PRO_5014722168" evidence="10">
    <location>
        <begin position="34"/>
        <end position="905"/>
    </location>
</feature>
<evidence type="ECO:0000256" key="9">
    <source>
        <dbReference type="RuleBase" id="RU003357"/>
    </source>
</evidence>
<dbReference type="InterPro" id="IPR000531">
    <property type="entry name" value="Beta-barrel_TonB"/>
</dbReference>
<dbReference type="Pfam" id="PF07715">
    <property type="entry name" value="Plug"/>
    <property type="match status" value="1"/>
</dbReference>
<dbReference type="PROSITE" id="PS51257">
    <property type="entry name" value="PROKAR_LIPOPROTEIN"/>
    <property type="match status" value="1"/>
</dbReference>
<evidence type="ECO:0000256" key="10">
    <source>
        <dbReference type="SAM" id="SignalP"/>
    </source>
</evidence>
<dbReference type="Proteomes" id="UP000232587">
    <property type="component" value="Unassembled WGS sequence"/>
</dbReference>
<evidence type="ECO:0000313" key="14">
    <source>
        <dbReference type="Proteomes" id="UP000232587"/>
    </source>
</evidence>
<gene>
    <name evidence="13" type="ORF">B0I00_1383</name>
</gene>
<feature type="signal peptide" evidence="10">
    <location>
        <begin position="1"/>
        <end position="33"/>
    </location>
</feature>
<dbReference type="RefSeq" id="WP_100866660.1">
    <property type="nucleotide sequence ID" value="NZ_PHUF01000003.1"/>
</dbReference>
<dbReference type="Gene3D" id="2.170.130.10">
    <property type="entry name" value="TonB-dependent receptor, plug domain"/>
    <property type="match status" value="1"/>
</dbReference>
<feature type="domain" description="TonB-dependent receptor-like beta-barrel" evidence="11">
    <location>
        <begin position="381"/>
        <end position="854"/>
    </location>
</feature>
<dbReference type="OrthoDB" id="7051241at2"/>
<proteinExistence type="inferred from homology"/>
<comment type="similarity">
    <text evidence="8 9">Belongs to the TonB-dependent receptor family.</text>
</comment>
<accession>A0A2N0HJN4</accession>
<dbReference type="SUPFAM" id="SSF56935">
    <property type="entry name" value="Porins"/>
    <property type="match status" value="1"/>
</dbReference>
<keyword evidence="3 8" id="KW-1134">Transmembrane beta strand</keyword>
<evidence type="ECO:0000313" key="13">
    <source>
        <dbReference type="EMBL" id="PKB19154.1"/>
    </source>
</evidence>
<dbReference type="PROSITE" id="PS52016">
    <property type="entry name" value="TONB_DEPENDENT_REC_3"/>
    <property type="match status" value="1"/>
</dbReference>
<evidence type="ECO:0000256" key="6">
    <source>
        <dbReference type="ARBA" id="ARBA00023136"/>
    </source>
</evidence>
<evidence type="ECO:0000256" key="3">
    <source>
        <dbReference type="ARBA" id="ARBA00022452"/>
    </source>
</evidence>
<evidence type="ECO:0000256" key="4">
    <source>
        <dbReference type="ARBA" id="ARBA00022692"/>
    </source>
</evidence>
<evidence type="ECO:0000256" key="2">
    <source>
        <dbReference type="ARBA" id="ARBA00022448"/>
    </source>
</evidence>
<protein>
    <submittedName>
        <fullName evidence="13">Iron complex outermembrane receptor protein</fullName>
    </submittedName>
</protein>
<dbReference type="PANTHER" id="PTHR47234:SF3">
    <property type="entry name" value="SECRETIN_TONB SHORT N-TERMINAL DOMAIN-CONTAINING PROTEIN"/>
    <property type="match status" value="1"/>
</dbReference>
<dbReference type="InterPro" id="IPR036942">
    <property type="entry name" value="Beta-barrel_TonB_sf"/>
</dbReference>
<feature type="domain" description="TonB-dependent receptor plug" evidence="12">
    <location>
        <begin position="59"/>
        <end position="183"/>
    </location>
</feature>
<dbReference type="InterPro" id="IPR039426">
    <property type="entry name" value="TonB-dep_rcpt-like"/>
</dbReference>
<comment type="subcellular location">
    <subcellularLocation>
        <location evidence="1 8">Cell outer membrane</location>
        <topology evidence="1 8">Multi-pass membrane protein</topology>
    </subcellularLocation>
</comment>
<dbReference type="Gene3D" id="2.40.170.20">
    <property type="entry name" value="TonB-dependent receptor, beta-barrel domain"/>
    <property type="match status" value="1"/>
</dbReference>
<dbReference type="GO" id="GO:0009279">
    <property type="term" value="C:cell outer membrane"/>
    <property type="evidence" value="ECO:0007669"/>
    <property type="project" value="UniProtKB-SubCell"/>
</dbReference>
<keyword evidence="5 9" id="KW-0798">TonB box</keyword>
<keyword evidence="7 8" id="KW-0998">Cell outer membrane</keyword>
<keyword evidence="10" id="KW-0732">Signal</keyword>
<keyword evidence="2 8" id="KW-0813">Transport</keyword>
<sequence>MRSSAIRRGRSAALAATATATAISCFLATPTYAQTSDDTASDEPAIVVIGTRRTDRSVTDSASPIDVIGATELGQQPTADMLETVRNLVPSFFVAQNTISDASTFVRPPSLRGLGADQILVMINGKRYNRAALVQVYTGGDTALSFGSQGSDISNIPSISVKNLQILRDGATAQYGSDAIGGVINYQIRDDAGYEVQALWGQNYEGDGDRKQVAAYAGFKLGDAGFFTLSGEWYEQDGTSRGATRPIAVALAQANPGVVSSIPNYPGPAQIWGTSPGDGWKAFANAGFDLTDGIQLYGTFNYADTGANQSFNYRSPISAPAPLVTNTGSGFTSTASPGRNGSFNPIYLTPCPTTGATGCPTGGFVLNSNTFGFASVYPGGFTPRFQGDVEQLYGTVGLKGKADSGFTWDLSGTMAKNTLSLSMTDSLSASFGPQSQTAFFFGNLIQREQNLNLDLTYPLEVGFASPVTLSAGAEWRREEYETTVGDLQSYAAGPYASQPLYQLVSPGVYSAVPNTAAACPRYNSSLPATATCTATQSPAASGYGGVSPLFAGKNAQKSYGAYFGAEADLTDALTMGVAGRWEHYDTFGDAFVWKANALFKLTEAVSVRGTIGTGFHAPSPGQNNTQILTTNFRSGNQIQTGTYPVTSAIAQYYGATALKPEKSNNYGAGFVFKPMNAMTLTIDGYIIDVKDRIGISQTYTVSAADLIAQPALASVGQGGDVNYFTNGFNTSTKGIDAVLTYRADMVGAQTNWTLAYAYNESKVTFRRLSTTGTPLISDAQVFNVANLPPRHRINASTNWQFGDLQVNARANYYSSWANQLEYPGQRFGDKVTADLDVSYTFMDHFTLTVGANNIFDAYPDRIAPTTTNPIYQLTNSLADGQVYPRSGGPFGLNGGFYYARIRVKY</sequence>
<dbReference type="PANTHER" id="PTHR47234">
    <property type="match status" value="1"/>
</dbReference>
<name>A0A2N0HJN4_9SPHN</name>
<comment type="caution">
    <text evidence="13">The sequence shown here is derived from an EMBL/GenBank/DDBJ whole genome shotgun (WGS) entry which is preliminary data.</text>
</comment>
<evidence type="ECO:0000259" key="12">
    <source>
        <dbReference type="Pfam" id="PF07715"/>
    </source>
</evidence>
<dbReference type="InterPro" id="IPR012910">
    <property type="entry name" value="Plug_dom"/>
</dbReference>
<evidence type="ECO:0000256" key="8">
    <source>
        <dbReference type="PROSITE-ProRule" id="PRU01360"/>
    </source>
</evidence>
<organism evidence="13 14">
    <name type="scientific">Novosphingobium kunmingense</name>
    <dbReference type="NCBI Taxonomy" id="1211806"/>
    <lineage>
        <taxon>Bacteria</taxon>
        <taxon>Pseudomonadati</taxon>
        <taxon>Pseudomonadota</taxon>
        <taxon>Alphaproteobacteria</taxon>
        <taxon>Sphingomonadales</taxon>
        <taxon>Sphingomonadaceae</taxon>
        <taxon>Novosphingobium</taxon>
    </lineage>
</organism>
<keyword evidence="14" id="KW-1185">Reference proteome</keyword>
<reference evidence="13 14" key="1">
    <citation type="submission" date="2017-11" db="EMBL/GenBank/DDBJ databases">
        <title>Genomic Encyclopedia of Type Strains, Phase III (KMG-III): the genomes of soil and plant-associated and newly described type strains.</title>
        <authorList>
            <person name="Whitman W."/>
        </authorList>
    </citation>
    <scope>NUCLEOTIDE SEQUENCE [LARGE SCALE GENOMIC DNA]</scope>
    <source>
        <strain evidence="13 14">CGMCC 1.12274</strain>
    </source>
</reference>
<evidence type="ECO:0000256" key="5">
    <source>
        <dbReference type="ARBA" id="ARBA00023077"/>
    </source>
</evidence>
<keyword evidence="4 8" id="KW-0812">Transmembrane</keyword>
<dbReference type="AlphaFoldDB" id="A0A2N0HJN4"/>
<keyword evidence="6 8" id="KW-0472">Membrane</keyword>
<evidence type="ECO:0000259" key="11">
    <source>
        <dbReference type="Pfam" id="PF00593"/>
    </source>
</evidence>
<keyword evidence="13" id="KW-0675">Receptor</keyword>
<dbReference type="InterPro" id="IPR037066">
    <property type="entry name" value="Plug_dom_sf"/>
</dbReference>
<dbReference type="EMBL" id="PHUF01000003">
    <property type="protein sequence ID" value="PKB19154.1"/>
    <property type="molecule type" value="Genomic_DNA"/>
</dbReference>